<evidence type="ECO:0000313" key="2">
    <source>
        <dbReference type="EMBL" id="AAB63887.1"/>
    </source>
</evidence>
<dbReference type="AlphaFoldDB" id="O14395"/>
<feature type="compositionally biased region" description="Basic and acidic residues" evidence="1">
    <location>
        <begin position="7"/>
        <end position="21"/>
    </location>
</feature>
<protein>
    <submittedName>
        <fullName evidence="2">Uncharacterized protein</fullName>
    </submittedName>
</protein>
<name>O14395_SCHPM</name>
<sequence length="60" mass="6800">SGEGPQPEEKEGKGAKEAEEPPKGQYLLRFSCPTFPGYFSLFLLWSSWGCRDNRFLSLET</sequence>
<accession>O14395</accession>
<reference evidence="2" key="1">
    <citation type="submission" date="1997-04" db="EMBL/GenBank/DDBJ databases">
        <authorList>
            <person name="Jang Y.-J."/>
            <person name="Yoo H.-S."/>
        </authorList>
    </citation>
    <scope>NUCLEOTIDE SEQUENCE</scope>
    <source>
        <strain evidence="2">972h-</strain>
    </source>
</reference>
<feature type="non-terminal residue" evidence="2">
    <location>
        <position position="1"/>
    </location>
</feature>
<proteinExistence type="evidence at transcript level"/>
<organism evidence="2">
    <name type="scientific">Schizosaccharomyces pombe</name>
    <name type="common">Fission yeast</name>
    <dbReference type="NCBI Taxonomy" id="4896"/>
    <lineage>
        <taxon>Eukaryota</taxon>
        <taxon>Fungi</taxon>
        <taxon>Dikarya</taxon>
        <taxon>Ascomycota</taxon>
        <taxon>Taphrinomycotina</taxon>
        <taxon>Schizosaccharomycetes</taxon>
        <taxon>Schizosaccharomycetales</taxon>
        <taxon>Schizosaccharomycetaceae</taxon>
        <taxon>Schizosaccharomyces</taxon>
    </lineage>
</organism>
<dbReference type="EMBL" id="U97395">
    <property type="protein sequence ID" value="AAB63887.1"/>
    <property type="molecule type" value="mRNA"/>
</dbReference>
<evidence type="ECO:0000256" key="1">
    <source>
        <dbReference type="SAM" id="MobiDB-lite"/>
    </source>
</evidence>
<feature type="region of interest" description="Disordered" evidence="1">
    <location>
        <begin position="1"/>
        <end position="21"/>
    </location>
</feature>